<dbReference type="OrthoDB" id="696340at2759"/>
<evidence type="ECO:0000313" key="2">
    <source>
        <dbReference type="Proteomes" id="UP000275267"/>
    </source>
</evidence>
<keyword evidence="2" id="KW-1185">Reference proteome</keyword>
<dbReference type="AlphaFoldDB" id="A0A3L6Q087"/>
<accession>A0A3L6Q087</accession>
<dbReference type="EMBL" id="PQIB02000014">
    <property type="protein sequence ID" value="RLM68863.1"/>
    <property type="molecule type" value="Genomic_DNA"/>
</dbReference>
<dbReference type="Proteomes" id="UP000275267">
    <property type="component" value="Unassembled WGS sequence"/>
</dbReference>
<dbReference type="STRING" id="4540.A0A3L6Q087"/>
<proteinExistence type="predicted"/>
<comment type="caution">
    <text evidence="1">The sequence shown here is derived from an EMBL/GenBank/DDBJ whole genome shotgun (WGS) entry which is preliminary data.</text>
</comment>
<reference evidence="2" key="1">
    <citation type="journal article" date="2019" name="Nat. Commun.">
        <title>The genome of broomcorn millet.</title>
        <authorList>
            <person name="Zou C."/>
            <person name="Miki D."/>
            <person name="Li D."/>
            <person name="Tang Q."/>
            <person name="Xiao L."/>
            <person name="Rajput S."/>
            <person name="Deng P."/>
            <person name="Jia W."/>
            <person name="Huang R."/>
            <person name="Zhang M."/>
            <person name="Sun Y."/>
            <person name="Hu J."/>
            <person name="Fu X."/>
            <person name="Schnable P.S."/>
            <person name="Li F."/>
            <person name="Zhang H."/>
            <person name="Feng B."/>
            <person name="Zhu X."/>
            <person name="Liu R."/>
            <person name="Schnable J.C."/>
            <person name="Zhu J.-K."/>
            <person name="Zhang H."/>
        </authorList>
    </citation>
    <scope>NUCLEOTIDE SEQUENCE [LARGE SCALE GENOMIC DNA]</scope>
</reference>
<protein>
    <submittedName>
        <fullName evidence="1">Uncharacterized protein</fullName>
    </submittedName>
</protein>
<organism evidence="1 2">
    <name type="scientific">Panicum miliaceum</name>
    <name type="common">Proso millet</name>
    <name type="synonym">Broomcorn millet</name>
    <dbReference type="NCBI Taxonomy" id="4540"/>
    <lineage>
        <taxon>Eukaryota</taxon>
        <taxon>Viridiplantae</taxon>
        <taxon>Streptophyta</taxon>
        <taxon>Embryophyta</taxon>
        <taxon>Tracheophyta</taxon>
        <taxon>Spermatophyta</taxon>
        <taxon>Magnoliopsida</taxon>
        <taxon>Liliopsida</taxon>
        <taxon>Poales</taxon>
        <taxon>Poaceae</taxon>
        <taxon>PACMAD clade</taxon>
        <taxon>Panicoideae</taxon>
        <taxon>Panicodae</taxon>
        <taxon>Paniceae</taxon>
        <taxon>Panicinae</taxon>
        <taxon>Panicum</taxon>
        <taxon>Panicum sect. Panicum</taxon>
    </lineage>
</organism>
<name>A0A3L6Q087_PANMI</name>
<gene>
    <name evidence="1" type="ORF">C2845_PM17G12410</name>
</gene>
<evidence type="ECO:0000313" key="1">
    <source>
        <dbReference type="EMBL" id="RLM68863.1"/>
    </source>
</evidence>
<sequence length="62" mass="6917">MLLSAISAVLQEIPSYGMDRDDMLRAYSILGQDNGCRLGSLLGIPKNLRKDWLLMHIKADQA</sequence>